<dbReference type="STRING" id="1144275.COCOR_04431"/>
<organism evidence="2 3">
    <name type="scientific">Corallococcus coralloides (strain ATCC 25202 / DSM 2259 / NBRC 100086 / M2)</name>
    <name type="common">Myxococcus coralloides</name>
    <dbReference type="NCBI Taxonomy" id="1144275"/>
    <lineage>
        <taxon>Bacteria</taxon>
        <taxon>Pseudomonadati</taxon>
        <taxon>Myxococcota</taxon>
        <taxon>Myxococcia</taxon>
        <taxon>Myxococcales</taxon>
        <taxon>Cystobacterineae</taxon>
        <taxon>Myxococcaceae</taxon>
        <taxon>Corallococcus</taxon>
    </lineage>
</organism>
<proteinExistence type="predicted"/>
<dbReference type="AlphaFoldDB" id="H8MFB2"/>
<dbReference type="OrthoDB" id="267757at2"/>
<gene>
    <name evidence="2" type="ordered locus">COCOR_04431</name>
</gene>
<keyword evidence="3" id="KW-1185">Reference proteome</keyword>
<evidence type="ECO:0000313" key="3">
    <source>
        <dbReference type="Proteomes" id="UP000007587"/>
    </source>
</evidence>
<evidence type="ECO:0000256" key="1">
    <source>
        <dbReference type="SAM" id="MobiDB-lite"/>
    </source>
</evidence>
<protein>
    <submittedName>
        <fullName evidence="2">Uncharacterized protein</fullName>
    </submittedName>
</protein>
<dbReference type="RefSeq" id="WP_014397240.1">
    <property type="nucleotide sequence ID" value="NC_017030.1"/>
</dbReference>
<accession>H8MFB2</accession>
<evidence type="ECO:0000313" key="2">
    <source>
        <dbReference type="EMBL" id="AFE05832.1"/>
    </source>
</evidence>
<name>H8MFB2_CORCM</name>
<dbReference type="InParanoid" id="H8MFB2"/>
<feature type="region of interest" description="Disordered" evidence="1">
    <location>
        <begin position="1"/>
        <end position="34"/>
    </location>
</feature>
<dbReference type="HOGENOM" id="CLU_1254187_0_0_7"/>
<reference evidence="2 3" key="1">
    <citation type="journal article" date="2012" name="J. Bacteriol.">
        <title>Complete Genome Sequence of the Fruiting Myxobacterium Corallococcus coralloides DSM 2259.</title>
        <authorList>
            <person name="Huntley S."/>
            <person name="Zhang Y."/>
            <person name="Treuner-Lange A."/>
            <person name="Kneip S."/>
            <person name="Sensen C.W."/>
            <person name="Sogaard-Andersen L."/>
        </authorList>
    </citation>
    <scope>NUCLEOTIDE SEQUENCE [LARGE SCALE GENOMIC DNA]</scope>
    <source>
        <strain evidence="3">ATCC 25202 / DSM 2259 / NBRC 100086 / M2</strain>
    </source>
</reference>
<reference evidence="3" key="2">
    <citation type="submission" date="2012-03" db="EMBL/GenBank/DDBJ databases">
        <title>Genome sequence of the fruiting myxobacterium Corallococcus coralloides DSM 2259.</title>
        <authorList>
            <person name="Huntley S."/>
            <person name="Zhang Y."/>
            <person name="Treuner-Lange A."/>
            <person name="Sensen C.W."/>
            <person name="Sogaard-Andersen L."/>
        </authorList>
    </citation>
    <scope>NUCLEOTIDE SEQUENCE [LARGE SCALE GENOMIC DNA]</scope>
    <source>
        <strain evidence="3">ATCC 25202 / DSM 2259 / NBRC 100086 / M2</strain>
    </source>
</reference>
<dbReference type="KEGG" id="ccx:COCOR_04431"/>
<dbReference type="EMBL" id="CP003389">
    <property type="protein sequence ID" value="AFE05832.1"/>
    <property type="molecule type" value="Genomic_DNA"/>
</dbReference>
<sequence length="220" mass="24612">MFDNKKDTDNTINEEAAAKAAASTESTLSPSDGKLAPVSNFSLEELRLKQDFGAGALVKKALLTVPVRKPNRQDFVRTRPGEEWRMPLALIELKEEREVYVVTPNLAGELSGEVVAKLIVTAINRQGVPFLWPIRLPSEDGRHDDWNRSAMEAANIATRQWVRVSANMSLGAYDVFTARVEMPEPVWPDVPFSELVHIAFKGRVIDTLDHPVVRRLRGEL</sequence>
<dbReference type="Proteomes" id="UP000007587">
    <property type="component" value="Chromosome"/>
</dbReference>
<dbReference type="eggNOG" id="ENOG50332D3">
    <property type="taxonomic scope" value="Bacteria"/>
</dbReference>